<dbReference type="InterPro" id="IPR049517">
    <property type="entry name" value="ACX-like_C"/>
</dbReference>
<dbReference type="RefSeq" id="WP_145776832.1">
    <property type="nucleotide sequence ID" value="NZ_BAAATQ010000107.1"/>
</dbReference>
<evidence type="ECO:0000313" key="4">
    <source>
        <dbReference type="EMBL" id="TWH70589.1"/>
    </source>
</evidence>
<gene>
    <name evidence="4" type="ORF">JD77_05614</name>
</gene>
<feature type="domain" description="Hydantoinase A/oxoprolinase" evidence="1">
    <location>
        <begin position="205"/>
        <end position="490"/>
    </location>
</feature>
<dbReference type="Pfam" id="PF01968">
    <property type="entry name" value="Hydantoinase_A"/>
    <property type="match status" value="1"/>
</dbReference>
<dbReference type="InterPro" id="IPR002821">
    <property type="entry name" value="Hydantoinase_A"/>
</dbReference>
<dbReference type="InterPro" id="IPR043129">
    <property type="entry name" value="ATPase_NBD"/>
</dbReference>
<protein>
    <submittedName>
        <fullName evidence="4">N-methylhydantoinase A</fullName>
    </submittedName>
</protein>
<evidence type="ECO:0000259" key="3">
    <source>
        <dbReference type="Pfam" id="PF19278"/>
    </source>
</evidence>
<organism evidence="4 5">
    <name type="scientific">Micromonospora olivasterospora</name>
    <dbReference type="NCBI Taxonomy" id="1880"/>
    <lineage>
        <taxon>Bacteria</taxon>
        <taxon>Bacillati</taxon>
        <taxon>Actinomycetota</taxon>
        <taxon>Actinomycetes</taxon>
        <taxon>Micromonosporales</taxon>
        <taxon>Micromonosporaceae</taxon>
        <taxon>Micromonospora</taxon>
    </lineage>
</organism>
<dbReference type="GO" id="GO:0017168">
    <property type="term" value="F:5-oxoprolinase (ATP-hydrolyzing) activity"/>
    <property type="evidence" value="ECO:0007669"/>
    <property type="project" value="TreeGrafter"/>
</dbReference>
<reference evidence="4 5" key="1">
    <citation type="submission" date="2019-07" db="EMBL/GenBank/DDBJ databases">
        <title>R&amp;d 2014.</title>
        <authorList>
            <person name="Klenk H.-P."/>
        </authorList>
    </citation>
    <scope>NUCLEOTIDE SEQUENCE [LARGE SCALE GENOMIC DNA]</scope>
    <source>
        <strain evidence="4 5">DSM 43868</strain>
    </source>
</reference>
<evidence type="ECO:0000259" key="1">
    <source>
        <dbReference type="Pfam" id="PF01968"/>
    </source>
</evidence>
<dbReference type="InterPro" id="IPR008040">
    <property type="entry name" value="Hydant_A_N"/>
</dbReference>
<sequence>MTLRIGVDTGGTFTDICAYDETTGDVHVRKVSSTPDDPGRAIVTGVLEILEQIGGRTPEEVSYFAHGTTVGTNALLTYRGVPTAVITTRGFRDLLELGRGRRPRLYDLQADKPEALARRSARFEVTERVRHDGRVETPLDSVDVRRAAAAIRDLGIRSVAVCLLYSFLRPEHERRIREILHAELGPDVFVTLSCEVLPEFREFERLSTTVVNAYVGPVVADYLAALRRRLGEIRLGVTPHVTQSNGGIIPFEAAEKFPVRMVLSGPSTGVVGAAGIATAAGHPDIITFDMGGTSSDVSLVRDGQPKVTNGMELDGRPIRSPMLDIHTVGAGGGSIAWIDAGNHLKVGPASAGSDPGPACYGKGAEATVTDANVVLRTLNPDYLLDGQMAIDSTAAEKAVANLAGRLGLTVEAAAQGIIRVVVANMARAIRVISVQRGYDPRDYTLVPFGGAGPLHASWLARELGISTILVPPTPGAQSALGLLMTDIRADFSRTSIRPLDAAHLAGIRELQAGLTAQVDDWFVAEQVPDDARRLEYAIELRYVGQNYELPVPLPSGQLTEDLLPEVLERFAIEHERLYGYSSPGDPVEAVTYRAQGIGQVPTAKLATRIAAGAPVEDARIGHRDLRVAEVGGRATVPVYHRSRLEPGHRITGPALIEQMDTTTVVLPGDEVAVDEHLNLIVRVAPEQASSAVPTSTSSATGAQR</sequence>
<proteinExistence type="predicted"/>
<accession>A0A562IHV5</accession>
<evidence type="ECO:0000259" key="2">
    <source>
        <dbReference type="Pfam" id="PF05378"/>
    </source>
</evidence>
<dbReference type="OrthoDB" id="9768323at2"/>
<dbReference type="InterPro" id="IPR045079">
    <property type="entry name" value="Oxoprolinase-like"/>
</dbReference>
<name>A0A562IHV5_MICOL</name>
<feature type="domain" description="Acetophenone carboxylase-like C-terminal" evidence="3">
    <location>
        <begin position="509"/>
        <end position="676"/>
    </location>
</feature>
<dbReference type="GO" id="GO:0005829">
    <property type="term" value="C:cytosol"/>
    <property type="evidence" value="ECO:0007669"/>
    <property type="project" value="TreeGrafter"/>
</dbReference>
<dbReference type="GO" id="GO:0006749">
    <property type="term" value="P:glutathione metabolic process"/>
    <property type="evidence" value="ECO:0007669"/>
    <property type="project" value="TreeGrafter"/>
</dbReference>
<dbReference type="PANTHER" id="PTHR11365:SF23">
    <property type="entry name" value="HYPOTHETICAL 5-OXOPROLINASE (EUROFUNG)-RELATED"/>
    <property type="match status" value="1"/>
</dbReference>
<dbReference type="PANTHER" id="PTHR11365">
    <property type="entry name" value="5-OXOPROLINASE RELATED"/>
    <property type="match status" value="1"/>
</dbReference>
<dbReference type="Proteomes" id="UP000319825">
    <property type="component" value="Unassembled WGS sequence"/>
</dbReference>
<feature type="domain" description="Hydantoinase/oxoprolinase N-terminal" evidence="2">
    <location>
        <begin position="4"/>
        <end position="183"/>
    </location>
</feature>
<dbReference type="EMBL" id="VLKE01000001">
    <property type="protein sequence ID" value="TWH70589.1"/>
    <property type="molecule type" value="Genomic_DNA"/>
</dbReference>
<dbReference type="AlphaFoldDB" id="A0A562IHV5"/>
<keyword evidence="5" id="KW-1185">Reference proteome</keyword>
<comment type="caution">
    <text evidence="4">The sequence shown here is derived from an EMBL/GenBank/DDBJ whole genome shotgun (WGS) entry which is preliminary data.</text>
</comment>
<dbReference type="SUPFAM" id="SSF53067">
    <property type="entry name" value="Actin-like ATPase domain"/>
    <property type="match status" value="1"/>
</dbReference>
<dbReference type="Pfam" id="PF19278">
    <property type="entry name" value="Hydant_A_C"/>
    <property type="match status" value="1"/>
</dbReference>
<dbReference type="Pfam" id="PF05378">
    <property type="entry name" value="Hydant_A_N"/>
    <property type="match status" value="1"/>
</dbReference>
<evidence type="ECO:0000313" key="5">
    <source>
        <dbReference type="Proteomes" id="UP000319825"/>
    </source>
</evidence>